<dbReference type="AlphaFoldDB" id="A0A523VYT4"/>
<dbReference type="EMBL" id="SOIZ01000327">
    <property type="protein sequence ID" value="TET59953.1"/>
    <property type="molecule type" value="Genomic_DNA"/>
</dbReference>
<protein>
    <recommendedName>
        <fullName evidence="1">N-acetyltransferase domain-containing protein</fullName>
    </recommendedName>
</protein>
<dbReference type="CDD" id="cd06462">
    <property type="entry name" value="Peptidase_S24_S26"/>
    <property type="match status" value="1"/>
</dbReference>
<dbReference type="GO" id="GO:0016747">
    <property type="term" value="F:acyltransferase activity, transferring groups other than amino-acyl groups"/>
    <property type="evidence" value="ECO:0007669"/>
    <property type="project" value="InterPro"/>
</dbReference>
<comment type="caution">
    <text evidence="2">The sequence shown here is derived from an EMBL/GenBank/DDBJ whole genome shotgun (WGS) entry which is preliminary data.</text>
</comment>
<dbReference type="InterPro" id="IPR000182">
    <property type="entry name" value="GNAT_dom"/>
</dbReference>
<evidence type="ECO:0000313" key="3">
    <source>
        <dbReference type="Proteomes" id="UP000319130"/>
    </source>
</evidence>
<accession>A0A523VYT4</accession>
<proteinExistence type="predicted"/>
<reference evidence="2 3" key="1">
    <citation type="submission" date="2019-03" db="EMBL/GenBank/DDBJ databases">
        <title>Metabolic potential of uncultured bacteria and archaea associated with petroleum seepage in deep-sea sediments.</title>
        <authorList>
            <person name="Dong X."/>
            <person name="Hubert C."/>
        </authorList>
    </citation>
    <scope>NUCLEOTIDE SEQUENCE [LARGE SCALE GENOMIC DNA]</scope>
    <source>
        <strain evidence="2">E29_bin52</strain>
    </source>
</reference>
<evidence type="ECO:0000313" key="2">
    <source>
        <dbReference type="EMBL" id="TET59953.1"/>
    </source>
</evidence>
<dbReference type="InterPro" id="IPR016181">
    <property type="entry name" value="Acyl_CoA_acyltransferase"/>
</dbReference>
<dbReference type="SUPFAM" id="SSF55729">
    <property type="entry name" value="Acyl-CoA N-acyltransferases (Nat)"/>
    <property type="match status" value="1"/>
</dbReference>
<evidence type="ECO:0000259" key="1">
    <source>
        <dbReference type="PROSITE" id="PS51186"/>
    </source>
</evidence>
<gene>
    <name evidence="2" type="ORF">E3J48_07225</name>
</gene>
<dbReference type="PROSITE" id="PS51186">
    <property type="entry name" value="GNAT"/>
    <property type="match status" value="1"/>
</dbReference>
<sequence>MYPCIRPGDTLQIEPKIAEQIQIGDIAVYRRSNRLFTHRAIDKGENNSSHYILTRPDTARYGNEGPIFDEDILGIVSSIKRKTKILSPAKKDPTLVKRIFIILCLKWYRLEQYLFEEIISAIAFMQQFKVYRKITSLLFSRSSKKTDFSIHVPASSKMTTRFYRKISPQELVAQNVNARENSIPKWTITLNVNSKPAAFLSFVYRPQDCPFPGWWMCEVKIRIRYRGTGIEDKLFDKVEGLLRQSGISQIFVSFFEGEHLNRMLFENLGFRKIRIYEEDNLFKDKNNQFITRVIMQKEIPLATVRIKTESERGKP</sequence>
<organism evidence="2 3">
    <name type="scientific">Aerophobetes bacterium</name>
    <dbReference type="NCBI Taxonomy" id="2030807"/>
    <lineage>
        <taxon>Bacteria</taxon>
        <taxon>Candidatus Aerophobota</taxon>
    </lineage>
</organism>
<dbReference type="Proteomes" id="UP000319130">
    <property type="component" value="Unassembled WGS sequence"/>
</dbReference>
<name>A0A523VYT4_UNCAE</name>
<dbReference type="Gene3D" id="3.40.630.30">
    <property type="match status" value="1"/>
</dbReference>
<feature type="domain" description="N-acetyltransferase" evidence="1">
    <location>
        <begin position="150"/>
        <end position="300"/>
    </location>
</feature>